<dbReference type="EMBL" id="LZMT01000017">
    <property type="protein sequence ID" value="OBX64316.1"/>
    <property type="molecule type" value="Genomic_DNA"/>
</dbReference>
<reference evidence="1" key="1">
    <citation type="submission" date="2016-06" db="EMBL/GenBank/DDBJ databases">
        <title>Draft genome of Moraxella osloensis CCUG 67237.</title>
        <authorList>
            <person name="Salva-Serra F."/>
            <person name="Engstrom-Jakobsson H."/>
            <person name="Thorell K."/>
            <person name="Gonzales-Siles L."/>
            <person name="Karlsson R."/>
            <person name="Boulund F."/>
            <person name="Engstrand L."/>
            <person name="Kristiansson E."/>
            <person name="Moore E."/>
        </authorList>
    </citation>
    <scope>NUCLEOTIDE SEQUENCE [LARGE SCALE GENOMIC DNA]</scope>
    <source>
        <strain evidence="1">CCUG 67237</strain>
    </source>
</reference>
<evidence type="ECO:0000313" key="1">
    <source>
        <dbReference type="EMBL" id="OBX64316.1"/>
    </source>
</evidence>
<name>A0AA91FMX8_FAUOS</name>
<sequence length="156" mass="18144">MNLFEKDNLFLWKNVISEVDKTAFKAMLQGKDFELITELLGLPQAEILQKLVNETNDIDPRTYTLLQLITAQHPLFEIRAFKDFKQPLAIEPPPPQQFKEARLNTGINQANFSKLMKLNRNTVKDYDKAEKRIPTTTWTLFLLATAQHPNYEIILK</sequence>
<proteinExistence type="predicted"/>
<dbReference type="GO" id="GO:0003677">
    <property type="term" value="F:DNA binding"/>
    <property type="evidence" value="ECO:0007669"/>
    <property type="project" value="InterPro"/>
</dbReference>
<accession>A0AA91FMX8</accession>
<organism evidence="1">
    <name type="scientific">Faucicola osloensis</name>
    <name type="common">Moraxella osloensis</name>
    <dbReference type="NCBI Taxonomy" id="34062"/>
    <lineage>
        <taxon>Bacteria</taxon>
        <taxon>Pseudomonadati</taxon>
        <taxon>Pseudomonadota</taxon>
        <taxon>Gammaproteobacteria</taxon>
        <taxon>Moraxellales</taxon>
        <taxon>Moraxellaceae</taxon>
        <taxon>Faucicola</taxon>
    </lineage>
</organism>
<dbReference type="AlphaFoldDB" id="A0AA91FMX8"/>
<gene>
    <name evidence="1" type="ORF">A9299_09930</name>
</gene>
<comment type="caution">
    <text evidence="1">The sequence shown here is derived from an EMBL/GenBank/DDBJ whole genome shotgun (WGS) entry which is preliminary data.</text>
</comment>
<dbReference type="Gene3D" id="1.10.260.40">
    <property type="entry name" value="lambda repressor-like DNA-binding domains"/>
    <property type="match status" value="1"/>
</dbReference>
<dbReference type="InterPro" id="IPR010982">
    <property type="entry name" value="Lambda_DNA-bd_dom_sf"/>
</dbReference>
<protein>
    <submittedName>
        <fullName evidence="1">Uncharacterized protein</fullName>
    </submittedName>
</protein>